<protein>
    <recommendedName>
        <fullName evidence="3">DUF5076 domain-containing protein</fullName>
    </recommendedName>
</protein>
<dbReference type="OrthoDB" id="284440at2"/>
<evidence type="ECO:0000313" key="1">
    <source>
        <dbReference type="EMBL" id="OHT18792.1"/>
    </source>
</evidence>
<dbReference type="InterPro" id="IPR031796">
    <property type="entry name" value="DUF5076"/>
</dbReference>
<organism evidence="1 2">
    <name type="scientific">Edaphosphingomonas haloaromaticamans</name>
    <dbReference type="NCBI Taxonomy" id="653954"/>
    <lineage>
        <taxon>Bacteria</taxon>
        <taxon>Pseudomonadati</taxon>
        <taxon>Pseudomonadota</taxon>
        <taxon>Alphaproteobacteria</taxon>
        <taxon>Sphingomonadales</taxon>
        <taxon>Rhizorhabdaceae</taxon>
        <taxon>Edaphosphingomonas</taxon>
    </lineage>
</organism>
<sequence>MDERLIPAAALRDNDAWEPLRVWVAERKLHCSIKVGVYEENGPLPEDAAWGIILADVANHIADALAKEGLRDRDAAIREIFRSFVSELGEPTSETSGDFVS</sequence>
<comment type="caution">
    <text evidence="1">The sequence shown here is derived from an EMBL/GenBank/DDBJ whole genome shotgun (WGS) entry which is preliminary data.</text>
</comment>
<proteinExistence type="predicted"/>
<gene>
    <name evidence="1" type="ORF">BHE75_00769</name>
</gene>
<evidence type="ECO:0000313" key="2">
    <source>
        <dbReference type="Proteomes" id="UP000179467"/>
    </source>
</evidence>
<keyword evidence="2" id="KW-1185">Reference proteome</keyword>
<evidence type="ECO:0008006" key="3">
    <source>
        <dbReference type="Google" id="ProtNLM"/>
    </source>
</evidence>
<reference evidence="1 2" key="1">
    <citation type="submission" date="2016-09" db="EMBL/GenBank/DDBJ databases">
        <title>Metabolic pathway, cell adaptation mechanisms and a novel monoxygenase revealed through proteogenomic-transcription analysis of a Sphingomonas haloaromaticamans strain degrading the fungicide ortho-phenylphenol.</title>
        <authorList>
            <person name="Perruchon C."/>
            <person name="Papadopoulou E.S."/>
            <person name="Rousidou C."/>
            <person name="Vasileiadis S."/>
            <person name="Tanou G."/>
            <person name="Amoutzias G."/>
            <person name="Molassiotis A."/>
            <person name="Karpouzas D.G."/>
        </authorList>
    </citation>
    <scope>NUCLEOTIDE SEQUENCE [LARGE SCALE GENOMIC DNA]</scope>
    <source>
        <strain evidence="1 2">P3</strain>
    </source>
</reference>
<dbReference type="AlphaFoldDB" id="A0A1S1HAB6"/>
<dbReference type="Gene3D" id="3.30.2370.10">
    <property type="entry name" value="putative pyruvate dehydrogenase"/>
    <property type="match status" value="1"/>
</dbReference>
<dbReference type="EMBL" id="MIPT01000001">
    <property type="protein sequence ID" value="OHT18792.1"/>
    <property type="molecule type" value="Genomic_DNA"/>
</dbReference>
<dbReference type="Pfam" id="PF16826">
    <property type="entry name" value="DUF5076"/>
    <property type="match status" value="1"/>
</dbReference>
<accession>A0A1S1HAB6</accession>
<dbReference type="Proteomes" id="UP000179467">
    <property type="component" value="Unassembled WGS sequence"/>
</dbReference>
<name>A0A1S1HAB6_9SPHN</name>
<dbReference type="RefSeq" id="WP_084653441.1">
    <property type="nucleotide sequence ID" value="NZ_MIPT01000001.1"/>
</dbReference>